<dbReference type="PANTHER" id="PTHR31845:SF10">
    <property type="entry name" value="ZN(II)2CYS6 TRANSCRIPTION FACTOR (EUROFUNG)"/>
    <property type="match status" value="1"/>
</dbReference>
<dbReference type="InterPro" id="IPR051089">
    <property type="entry name" value="prtT"/>
</dbReference>
<dbReference type="PANTHER" id="PTHR31845">
    <property type="entry name" value="FINGER DOMAIN PROTEIN, PUTATIVE-RELATED"/>
    <property type="match status" value="1"/>
</dbReference>
<proteinExistence type="predicted"/>
<dbReference type="PROSITE" id="PS00463">
    <property type="entry name" value="ZN2_CY6_FUNGAL_1"/>
    <property type="match status" value="1"/>
</dbReference>
<dbReference type="GO" id="GO:0005634">
    <property type="term" value="C:nucleus"/>
    <property type="evidence" value="ECO:0007669"/>
    <property type="project" value="UniProtKB-SubCell"/>
</dbReference>
<feature type="region of interest" description="Disordered" evidence="6">
    <location>
        <begin position="29"/>
        <end position="82"/>
    </location>
</feature>
<dbReference type="SMART" id="SM00066">
    <property type="entry name" value="GAL4"/>
    <property type="match status" value="1"/>
</dbReference>
<dbReference type="STRING" id="763406.A0A1E3NL24"/>
<dbReference type="OrthoDB" id="4454541at2759"/>
<keyword evidence="3" id="KW-0238">DNA-binding</keyword>
<gene>
    <name evidence="8" type="ORF">PICMEDRAFT_51735</name>
</gene>
<dbReference type="AlphaFoldDB" id="A0A1E3NL24"/>
<dbReference type="InterPro" id="IPR036864">
    <property type="entry name" value="Zn2-C6_fun-type_DNA-bd_sf"/>
</dbReference>
<evidence type="ECO:0000256" key="4">
    <source>
        <dbReference type="ARBA" id="ARBA00023163"/>
    </source>
</evidence>
<keyword evidence="9" id="KW-1185">Reference proteome</keyword>
<dbReference type="CDD" id="cd00067">
    <property type="entry name" value="GAL4"/>
    <property type="match status" value="1"/>
</dbReference>
<name>A0A1E3NL24_9ASCO</name>
<reference evidence="8 9" key="1">
    <citation type="journal article" date="2016" name="Proc. Natl. Acad. Sci. U.S.A.">
        <title>Comparative genomics of biotechnologically important yeasts.</title>
        <authorList>
            <person name="Riley R."/>
            <person name="Haridas S."/>
            <person name="Wolfe K.H."/>
            <person name="Lopes M.R."/>
            <person name="Hittinger C.T."/>
            <person name="Goeker M."/>
            <person name="Salamov A.A."/>
            <person name="Wisecaver J.H."/>
            <person name="Long T.M."/>
            <person name="Calvey C.H."/>
            <person name="Aerts A.L."/>
            <person name="Barry K.W."/>
            <person name="Choi C."/>
            <person name="Clum A."/>
            <person name="Coughlan A.Y."/>
            <person name="Deshpande S."/>
            <person name="Douglass A.P."/>
            <person name="Hanson S.J."/>
            <person name="Klenk H.-P."/>
            <person name="LaButti K.M."/>
            <person name="Lapidus A."/>
            <person name="Lindquist E.A."/>
            <person name="Lipzen A.M."/>
            <person name="Meier-Kolthoff J.P."/>
            <person name="Ohm R.A."/>
            <person name="Otillar R.P."/>
            <person name="Pangilinan J.L."/>
            <person name="Peng Y."/>
            <person name="Rokas A."/>
            <person name="Rosa C.A."/>
            <person name="Scheuner C."/>
            <person name="Sibirny A.A."/>
            <person name="Slot J.C."/>
            <person name="Stielow J.B."/>
            <person name="Sun H."/>
            <person name="Kurtzman C.P."/>
            <person name="Blackwell M."/>
            <person name="Grigoriev I.V."/>
            <person name="Jeffries T.W."/>
        </authorList>
    </citation>
    <scope>NUCLEOTIDE SEQUENCE [LARGE SCALE GENOMIC DNA]</scope>
    <source>
        <strain evidence="8 9">NRRL Y-2026</strain>
    </source>
</reference>
<feature type="compositionally biased region" description="Low complexity" evidence="6">
    <location>
        <begin position="116"/>
        <end position="127"/>
    </location>
</feature>
<dbReference type="GO" id="GO:0000976">
    <property type="term" value="F:transcription cis-regulatory region binding"/>
    <property type="evidence" value="ECO:0007669"/>
    <property type="project" value="TreeGrafter"/>
</dbReference>
<dbReference type="GO" id="GO:0008270">
    <property type="term" value="F:zinc ion binding"/>
    <property type="evidence" value="ECO:0007669"/>
    <property type="project" value="InterPro"/>
</dbReference>
<dbReference type="EMBL" id="KV454003">
    <property type="protein sequence ID" value="ODQ46268.1"/>
    <property type="molecule type" value="Genomic_DNA"/>
</dbReference>
<dbReference type="PROSITE" id="PS50048">
    <property type="entry name" value="ZN2_CY6_FUNGAL_2"/>
    <property type="match status" value="1"/>
</dbReference>
<keyword evidence="2" id="KW-0805">Transcription regulation</keyword>
<feature type="domain" description="Zn(2)-C6 fungal-type" evidence="7">
    <location>
        <begin position="145"/>
        <end position="180"/>
    </location>
</feature>
<accession>A0A1E3NL24</accession>
<evidence type="ECO:0000313" key="9">
    <source>
        <dbReference type="Proteomes" id="UP000094455"/>
    </source>
</evidence>
<organism evidence="8 9">
    <name type="scientific">Pichia membranifaciens NRRL Y-2026</name>
    <dbReference type="NCBI Taxonomy" id="763406"/>
    <lineage>
        <taxon>Eukaryota</taxon>
        <taxon>Fungi</taxon>
        <taxon>Dikarya</taxon>
        <taxon>Ascomycota</taxon>
        <taxon>Saccharomycotina</taxon>
        <taxon>Pichiomycetes</taxon>
        <taxon>Pichiales</taxon>
        <taxon>Pichiaceae</taxon>
        <taxon>Pichia</taxon>
    </lineage>
</organism>
<protein>
    <recommendedName>
        <fullName evidence="7">Zn(2)-C6 fungal-type domain-containing protein</fullName>
    </recommendedName>
</protein>
<dbReference type="Proteomes" id="UP000094455">
    <property type="component" value="Unassembled WGS sequence"/>
</dbReference>
<evidence type="ECO:0000256" key="6">
    <source>
        <dbReference type="SAM" id="MobiDB-lite"/>
    </source>
</evidence>
<evidence type="ECO:0000256" key="3">
    <source>
        <dbReference type="ARBA" id="ARBA00023125"/>
    </source>
</evidence>
<sequence>MSSETDKGGRSVSSVSALLETLGSRYTERGQAVTDSEFVNPLSKGQAAGFETKPIQSHTKDNEGTEGSVSSRDGLRAGEDTNTFSNYASIKNNAEDGDGSENEYGDESIISDKHSVSSSESRSLQNSNVRSLSPNSEGSRRRMLACKRCHSLKVKCVPLDTSVEFSTCKRCFKRNISCEYNTLHKRKKPAPLTNSMKFKIKDDEIGKLREELKRKDRLIKLLRGFTDEEEEKMVSEISMHDRLKLYGKEINELEAMLPSSSSSSQFISNSERRVQLGESQMSSLDIVGNNILTFQQCEKLLHLFLNKVYSKFPFIDLPSTLTVEFLREHEPFMFIIMVYIGTIADTEPSDISVESQLQLECLISKTIAIHALVIGNKSINLLKSTMLYSLWYTAPELFHQRRYHLFSSFCASMAHDLGVSGRPFFFYNKDDGLVKKTSVLGDLHTIKLKALILVVYISYMSTSLFLKRVIFFQWTEYLDNSCVLLEGSDLRSYRMIALYARMNHLMETIYCEVHKQSEQITVLELSSTRNKLQLVEYLNQLNGLKQKISDNFRQNSPDYSSLMAYMYSVQAYLYEPALQTLINSKEYVTPEYKNVFFSTLSQICESCLLSLKHFNQLSIEDMTSNPLFHVSRILYTSGMLLRIRYLSLTIPKSGKASLFTEECISTIRTLTAKVEKTCKMFPKNHALKKVANVLGLFVHTCLSQWYISYKSLSKEIKKHTPLFVDPLFDSDANPQGKRRATNAIDKPGSAASGDVSHNPAMSPDNSVINGTKHSAAFKPLISSLLQPQTDETTGPIASYKYGLNSQQHRGSAVYSVAPSPPTPVLHIASNSTGIPDGSRPDNSIMKFQSTPAYNNMNFNSSMNVGNLGSMPMEQQPTGLDQLAGIAVGDLGNGAATNLPGRVGSIEGIENNWEFQYMAFNDEFWSDLFFGNGESFTGPVGSNNGIIGMDPTPLNLQTNN</sequence>
<feature type="region of interest" description="Disordered" evidence="6">
    <location>
        <begin position="112"/>
        <end position="137"/>
    </location>
</feature>
<evidence type="ECO:0000256" key="5">
    <source>
        <dbReference type="ARBA" id="ARBA00023242"/>
    </source>
</evidence>
<evidence type="ECO:0000313" key="8">
    <source>
        <dbReference type="EMBL" id="ODQ46268.1"/>
    </source>
</evidence>
<dbReference type="SUPFAM" id="SSF57701">
    <property type="entry name" value="Zn2/Cys6 DNA-binding domain"/>
    <property type="match status" value="1"/>
</dbReference>
<keyword evidence="5" id="KW-0539">Nucleus</keyword>
<feature type="region of interest" description="Disordered" evidence="6">
    <location>
        <begin position="733"/>
        <end position="759"/>
    </location>
</feature>
<dbReference type="GO" id="GO:0000981">
    <property type="term" value="F:DNA-binding transcription factor activity, RNA polymerase II-specific"/>
    <property type="evidence" value="ECO:0007669"/>
    <property type="project" value="InterPro"/>
</dbReference>
<feature type="compositionally biased region" description="Polar residues" evidence="6">
    <location>
        <begin position="128"/>
        <end position="137"/>
    </location>
</feature>
<dbReference type="Gene3D" id="4.10.240.10">
    <property type="entry name" value="Zn(2)-C6 fungal-type DNA-binding domain"/>
    <property type="match status" value="1"/>
</dbReference>
<dbReference type="RefSeq" id="XP_019017381.1">
    <property type="nucleotide sequence ID" value="XM_019163157.1"/>
</dbReference>
<comment type="subcellular location">
    <subcellularLocation>
        <location evidence="1">Nucleus</location>
    </subcellularLocation>
</comment>
<evidence type="ECO:0000256" key="1">
    <source>
        <dbReference type="ARBA" id="ARBA00004123"/>
    </source>
</evidence>
<dbReference type="InterPro" id="IPR001138">
    <property type="entry name" value="Zn2Cys6_DnaBD"/>
</dbReference>
<evidence type="ECO:0000256" key="2">
    <source>
        <dbReference type="ARBA" id="ARBA00023015"/>
    </source>
</evidence>
<dbReference type="GeneID" id="30179844"/>
<evidence type="ECO:0000259" key="7">
    <source>
        <dbReference type="PROSITE" id="PS50048"/>
    </source>
</evidence>
<keyword evidence="4" id="KW-0804">Transcription</keyword>